<dbReference type="EMBL" id="CAJJDM010000057">
    <property type="protein sequence ID" value="CAD8076545.1"/>
    <property type="molecule type" value="Genomic_DNA"/>
</dbReference>
<dbReference type="Proteomes" id="UP000688137">
    <property type="component" value="Unassembled WGS sequence"/>
</dbReference>
<protein>
    <submittedName>
        <fullName evidence="1">Uncharacterized protein</fullName>
    </submittedName>
</protein>
<evidence type="ECO:0000313" key="1">
    <source>
        <dbReference type="EMBL" id="CAD8076545.1"/>
    </source>
</evidence>
<name>A0A8S1MG92_PARPR</name>
<evidence type="ECO:0000313" key="2">
    <source>
        <dbReference type="Proteomes" id="UP000688137"/>
    </source>
</evidence>
<keyword evidence="2" id="KW-1185">Reference proteome</keyword>
<accession>A0A8S1MG92</accession>
<dbReference type="AlphaFoldDB" id="A0A8S1MG92"/>
<reference evidence="1" key="1">
    <citation type="submission" date="2021-01" db="EMBL/GenBank/DDBJ databases">
        <authorList>
            <consortium name="Genoscope - CEA"/>
            <person name="William W."/>
        </authorList>
    </citation>
    <scope>NUCLEOTIDE SEQUENCE</scope>
</reference>
<sequence>MIITIIQYNKIQWQLLKLQYLYIKIQVAHGMPSKKEVISSKRIFPEQHNRKGAFQLTWDIQGVFPKIAQKIGVKPVPDDPPLPPKPKYIPPPLPQNYVPPPIKKQGKKTGKPQMIPERQSYEESIAKKTIRQSRKSLSNTNYGKEYGSFYSMDRCFLKRDKEFIKKEVKGYGNFYEKSPDGRFVHVPMPPLSYKYQYVASTEL</sequence>
<comment type="caution">
    <text evidence="1">The sequence shown here is derived from an EMBL/GenBank/DDBJ whole genome shotgun (WGS) entry which is preliminary data.</text>
</comment>
<dbReference type="OMA" id="PERQSYE"/>
<gene>
    <name evidence="1" type="ORF">PPRIM_AZ9-3.1.T0560192</name>
</gene>
<proteinExistence type="predicted"/>
<organism evidence="1 2">
    <name type="scientific">Paramecium primaurelia</name>
    <dbReference type="NCBI Taxonomy" id="5886"/>
    <lineage>
        <taxon>Eukaryota</taxon>
        <taxon>Sar</taxon>
        <taxon>Alveolata</taxon>
        <taxon>Ciliophora</taxon>
        <taxon>Intramacronucleata</taxon>
        <taxon>Oligohymenophorea</taxon>
        <taxon>Peniculida</taxon>
        <taxon>Parameciidae</taxon>
        <taxon>Paramecium</taxon>
    </lineage>
</organism>